<evidence type="ECO:0000313" key="1">
    <source>
        <dbReference type="EMBL" id="ETO01031.1"/>
    </source>
</evidence>
<organism evidence="1 2">
    <name type="scientific">Reticulomyxa filosa</name>
    <dbReference type="NCBI Taxonomy" id="46433"/>
    <lineage>
        <taxon>Eukaryota</taxon>
        <taxon>Sar</taxon>
        <taxon>Rhizaria</taxon>
        <taxon>Retaria</taxon>
        <taxon>Foraminifera</taxon>
        <taxon>Monothalamids</taxon>
        <taxon>Reticulomyxidae</taxon>
        <taxon>Reticulomyxa</taxon>
    </lineage>
</organism>
<reference evidence="1 2" key="1">
    <citation type="journal article" date="2013" name="Curr. Biol.">
        <title>The Genome of the Foraminiferan Reticulomyxa filosa.</title>
        <authorList>
            <person name="Glockner G."/>
            <person name="Hulsmann N."/>
            <person name="Schleicher M."/>
            <person name="Noegel A.A."/>
            <person name="Eichinger L."/>
            <person name="Gallinger C."/>
            <person name="Pawlowski J."/>
            <person name="Sierra R."/>
            <person name="Euteneuer U."/>
            <person name="Pillet L."/>
            <person name="Moustafa A."/>
            <person name="Platzer M."/>
            <person name="Groth M."/>
            <person name="Szafranski K."/>
            <person name="Schliwa M."/>
        </authorList>
    </citation>
    <scope>NUCLEOTIDE SEQUENCE [LARGE SCALE GENOMIC DNA]</scope>
</reference>
<gene>
    <name evidence="1" type="ORF">RFI_36409</name>
</gene>
<sequence length="159" mass="18992">MIVNQAIEPQMKKRRRTCKNVGLNSTLQPFLMSKCQSNKPISYYINTLPLHEESSCTWSCVKIEWFEALYMMKHFLHLDYIKMDSASYVHSHMIAIVSCKKSNKKITFIDCEARRRIEEKQKQIVVLHTYATYTYKNFEMKATMTVKKDYRNMQQRDDK</sequence>
<dbReference type="Proteomes" id="UP000023152">
    <property type="component" value="Unassembled WGS sequence"/>
</dbReference>
<evidence type="ECO:0000313" key="2">
    <source>
        <dbReference type="Proteomes" id="UP000023152"/>
    </source>
</evidence>
<name>X6LI44_RETFI</name>
<keyword evidence="2" id="KW-1185">Reference proteome</keyword>
<dbReference type="AlphaFoldDB" id="X6LI44"/>
<accession>X6LI44</accession>
<comment type="caution">
    <text evidence="1">The sequence shown here is derived from an EMBL/GenBank/DDBJ whole genome shotgun (WGS) entry which is preliminary data.</text>
</comment>
<proteinExistence type="predicted"/>
<protein>
    <submittedName>
        <fullName evidence="1">Uncharacterized protein</fullName>
    </submittedName>
</protein>
<dbReference type="EMBL" id="ASPP01039417">
    <property type="protein sequence ID" value="ETO01031.1"/>
    <property type="molecule type" value="Genomic_DNA"/>
</dbReference>